<sequence length="133" mass="13062">MNSLVNIVLFGIVGAVMMAALLGLLLVAGDRTPRKGVRIAFGAASVAVLLGVPAFAALGELAAGAGYGAAFLSALAVEIIIYAANIALLPAVMHRAGRSATGRPRPSAAVLGGGLVVSALLALAASLLALVFS</sequence>
<dbReference type="EMBL" id="JAQFWQ010000022">
    <property type="protein sequence ID" value="MDA2811014.1"/>
    <property type="molecule type" value="Genomic_DNA"/>
</dbReference>
<name>A0ABT4U242_9ACTN</name>
<dbReference type="RefSeq" id="WP_270685455.1">
    <property type="nucleotide sequence ID" value="NZ_JAQFWQ010000022.1"/>
</dbReference>
<dbReference type="Proteomes" id="UP001527866">
    <property type="component" value="Unassembled WGS sequence"/>
</dbReference>
<feature type="transmembrane region" description="Helical" evidence="1">
    <location>
        <begin position="39"/>
        <end position="59"/>
    </location>
</feature>
<keyword evidence="3" id="KW-1185">Reference proteome</keyword>
<evidence type="ECO:0000313" key="3">
    <source>
        <dbReference type="Proteomes" id="UP001527866"/>
    </source>
</evidence>
<gene>
    <name evidence="2" type="ORF">O4J56_10235</name>
</gene>
<feature type="transmembrane region" description="Helical" evidence="1">
    <location>
        <begin position="65"/>
        <end position="88"/>
    </location>
</feature>
<evidence type="ECO:0008006" key="4">
    <source>
        <dbReference type="Google" id="ProtNLM"/>
    </source>
</evidence>
<proteinExistence type="predicted"/>
<keyword evidence="1" id="KW-0812">Transmembrane</keyword>
<keyword evidence="1" id="KW-1133">Transmembrane helix</keyword>
<feature type="transmembrane region" description="Helical" evidence="1">
    <location>
        <begin position="6"/>
        <end position="27"/>
    </location>
</feature>
<evidence type="ECO:0000256" key="1">
    <source>
        <dbReference type="SAM" id="Phobius"/>
    </source>
</evidence>
<evidence type="ECO:0000313" key="2">
    <source>
        <dbReference type="EMBL" id="MDA2811014.1"/>
    </source>
</evidence>
<reference evidence="2 3" key="1">
    <citation type="submission" date="2023-01" db="EMBL/GenBank/DDBJ databases">
        <title>Draft genome sequence of Nocardiopsis sp. RSe5-2 isolated from halophytes.</title>
        <authorList>
            <person name="Duangmal K."/>
            <person name="Chantavorakit T."/>
        </authorList>
    </citation>
    <scope>NUCLEOTIDE SEQUENCE [LARGE SCALE GENOMIC DNA]</scope>
    <source>
        <strain evidence="2 3">RSe5-2</strain>
    </source>
</reference>
<feature type="transmembrane region" description="Helical" evidence="1">
    <location>
        <begin position="109"/>
        <end position="132"/>
    </location>
</feature>
<accession>A0ABT4U242</accession>
<keyword evidence="1" id="KW-0472">Membrane</keyword>
<comment type="caution">
    <text evidence="2">The sequence shown here is derived from an EMBL/GenBank/DDBJ whole genome shotgun (WGS) entry which is preliminary data.</text>
</comment>
<protein>
    <recommendedName>
        <fullName evidence="4">DUF420 domain-containing protein</fullName>
    </recommendedName>
</protein>
<organism evidence="2 3">
    <name type="scientific">Nocardiopsis endophytica</name>
    <dbReference type="NCBI Taxonomy" id="3018445"/>
    <lineage>
        <taxon>Bacteria</taxon>
        <taxon>Bacillati</taxon>
        <taxon>Actinomycetota</taxon>
        <taxon>Actinomycetes</taxon>
        <taxon>Streptosporangiales</taxon>
        <taxon>Nocardiopsidaceae</taxon>
        <taxon>Nocardiopsis</taxon>
    </lineage>
</organism>